<sequence length="60" mass="6993">MMESGWSLLDPSEYIVIGYAYNYKIKIISKIGSSSVIRTDQTLNRSRYEFMGLRVQPMVR</sequence>
<comment type="caution">
    <text evidence="1">The sequence shown here is derived from an EMBL/GenBank/DDBJ whole genome shotgun (WGS) entry which is preliminary data.</text>
</comment>
<dbReference type="Proteomes" id="UP000197138">
    <property type="component" value="Unassembled WGS sequence"/>
</dbReference>
<accession>A0A218X088</accession>
<evidence type="ECO:0000313" key="1">
    <source>
        <dbReference type="EMBL" id="OWM77742.1"/>
    </source>
</evidence>
<protein>
    <submittedName>
        <fullName evidence="1">Uncharacterized protein</fullName>
    </submittedName>
</protein>
<proteinExistence type="predicted"/>
<evidence type="ECO:0000313" key="2">
    <source>
        <dbReference type="Proteomes" id="UP000197138"/>
    </source>
</evidence>
<name>A0A218X088_PUNGR</name>
<dbReference type="AlphaFoldDB" id="A0A218X088"/>
<dbReference type="EMBL" id="MTKT01002520">
    <property type="protein sequence ID" value="OWM77742.1"/>
    <property type="molecule type" value="Genomic_DNA"/>
</dbReference>
<reference evidence="2" key="1">
    <citation type="journal article" date="2017" name="Plant J.">
        <title>The pomegranate (Punica granatum L.) genome and the genomics of punicalagin biosynthesis.</title>
        <authorList>
            <person name="Qin G."/>
            <person name="Xu C."/>
            <person name="Ming R."/>
            <person name="Tang H."/>
            <person name="Guyot R."/>
            <person name="Kramer E.M."/>
            <person name="Hu Y."/>
            <person name="Yi X."/>
            <person name="Qi Y."/>
            <person name="Xu X."/>
            <person name="Gao Z."/>
            <person name="Pan H."/>
            <person name="Jian J."/>
            <person name="Tian Y."/>
            <person name="Yue Z."/>
            <person name="Xu Y."/>
        </authorList>
    </citation>
    <scope>NUCLEOTIDE SEQUENCE [LARGE SCALE GENOMIC DNA]</scope>
    <source>
        <strain evidence="2">cv. Dabenzi</strain>
    </source>
</reference>
<gene>
    <name evidence="1" type="ORF">CDL15_Pgr012444</name>
</gene>
<organism evidence="1 2">
    <name type="scientific">Punica granatum</name>
    <name type="common">Pomegranate</name>
    <dbReference type="NCBI Taxonomy" id="22663"/>
    <lineage>
        <taxon>Eukaryota</taxon>
        <taxon>Viridiplantae</taxon>
        <taxon>Streptophyta</taxon>
        <taxon>Embryophyta</taxon>
        <taxon>Tracheophyta</taxon>
        <taxon>Spermatophyta</taxon>
        <taxon>Magnoliopsida</taxon>
        <taxon>eudicotyledons</taxon>
        <taxon>Gunneridae</taxon>
        <taxon>Pentapetalae</taxon>
        <taxon>rosids</taxon>
        <taxon>malvids</taxon>
        <taxon>Myrtales</taxon>
        <taxon>Lythraceae</taxon>
        <taxon>Punica</taxon>
    </lineage>
</organism>